<sequence length="323" mass="34231">MQRKALYALLLIGLAVAPFVGVYPLFMAKVLCFALFAAAFNLLIGYTGLLSFGHAMFLATAGYVTGYAIQSLNFTPELGVIAGTAAATLLGLVAGLLAIRRQGIYFAMVTLALAQMVYFVFLQAPFTHGEDGLQGVPRGKLFNVVDLGNDITLYYVVLVVMLLAFALIVRIVHSPFGQVLIAIKENEPRAISLGYDTSRYKLLAFVLSAGLAGFAGSLKTVVLGFETLGDAYWTMSGLVVLMTLVGGMSTMFGPLLGAAIIVALEDRLGDIGSGIARITGVAWFNSLGESVTIVTGVIFIACVLAFRRGIVGEIVARVRPLQG</sequence>
<protein>
    <submittedName>
        <fullName evidence="7">Branched-chain amino acid ABC transporter integral membrane subunit</fullName>
    </submittedName>
</protein>
<dbReference type="AlphaFoldDB" id="A0A157ZZL1"/>
<gene>
    <name evidence="7" type="ORF">AWB80_01547</name>
</gene>
<accession>A0A157ZZL1</accession>
<reference evidence="7" key="1">
    <citation type="submission" date="2016-01" db="EMBL/GenBank/DDBJ databases">
        <authorList>
            <person name="Peeters C."/>
        </authorList>
    </citation>
    <scope>NUCLEOTIDE SEQUENCE [LARGE SCALE GENOMIC DNA]</scope>
    <source>
        <strain evidence="7">LMG 29323</strain>
    </source>
</reference>
<dbReference type="Pfam" id="PF02653">
    <property type="entry name" value="BPD_transp_2"/>
    <property type="match status" value="1"/>
</dbReference>
<keyword evidence="2" id="KW-1003">Cell membrane</keyword>
<evidence type="ECO:0000256" key="3">
    <source>
        <dbReference type="ARBA" id="ARBA00022692"/>
    </source>
</evidence>
<comment type="subcellular location">
    <subcellularLocation>
        <location evidence="1">Cell membrane</location>
        <topology evidence="1">Multi-pass membrane protein</topology>
    </subcellularLocation>
</comment>
<comment type="caution">
    <text evidence="7">The sequence shown here is derived from an EMBL/GenBank/DDBJ whole genome shotgun (WGS) entry which is preliminary data.</text>
</comment>
<keyword evidence="5 6" id="KW-0472">Membrane</keyword>
<feature type="transmembrane region" description="Helical" evidence="6">
    <location>
        <begin position="202"/>
        <end position="225"/>
    </location>
</feature>
<evidence type="ECO:0000256" key="6">
    <source>
        <dbReference type="SAM" id="Phobius"/>
    </source>
</evidence>
<keyword evidence="8" id="KW-1185">Reference proteome</keyword>
<feature type="transmembrane region" description="Helical" evidence="6">
    <location>
        <begin position="104"/>
        <end position="124"/>
    </location>
</feature>
<feature type="transmembrane region" description="Helical" evidence="6">
    <location>
        <begin position="78"/>
        <end position="97"/>
    </location>
</feature>
<dbReference type="InterPro" id="IPR043428">
    <property type="entry name" value="LivM-like"/>
</dbReference>
<feature type="transmembrane region" description="Helical" evidence="6">
    <location>
        <begin position="33"/>
        <end position="58"/>
    </location>
</feature>
<feature type="transmembrane region" description="Helical" evidence="6">
    <location>
        <begin position="6"/>
        <end position="26"/>
    </location>
</feature>
<feature type="transmembrane region" description="Helical" evidence="6">
    <location>
        <begin position="231"/>
        <end position="264"/>
    </location>
</feature>
<dbReference type="GO" id="GO:0005886">
    <property type="term" value="C:plasma membrane"/>
    <property type="evidence" value="ECO:0007669"/>
    <property type="project" value="UniProtKB-SubCell"/>
</dbReference>
<evidence type="ECO:0000313" key="7">
    <source>
        <dbReference type="EMBL" id="SAK50940.1"/>
    </source>
</evidence>
<dbReference type="PANTHER" id="PTHR30482">
    <property type="entry name" value="HIGH-AFFINITY BRANCHED-CHAIN AMINO ACID TRANSPORT SYSTEM PERMEASE"/>
    <property type="match status" value="1"/>
</dbReference>
<feature type="transmembrane region" description="Helical" evidence="6">
    <location>
        <begin position="284"/>
        <end position="306"/>
    </location>
</feature>
<organism evidence="7 8">
    <name type="scientific">Caballeronia pedi</name>
    <dbReference type="NCBI Taxonomy" id="1777141"/>
    <lineage>
        <taxon>Bacteria</taxon>
        <taxon>Pseudomonadati</taxon>
        <taxon>Pseudomonadota</taxon>
        <taxon>Betaproteobacteria</taxon>
        <taxon>Burkholderiales</taxon>
        <taxon>Burkholderiaceae</taxon>
        <taxon>Caballeronia</taxon>
    </lineage>
</organism>
<dbReference type="PANTHER" id="PTHR30482:SF17">
    <property type="entry name" value="ABC TRANSPORTER ATP-BINDING PROTEIN"/>
    <property type="match status" value="1"/>
</dbReference>
<proteinExistence type="predicted"/>
<evidence type="ECO:0000256" key="1">
    <source>
        <dbReference type="ARBA" id="ARBA00004651"/>
    </source>
</evidence>
<dbReference type="CDD" id="cd06581">
    <property type="entry name" value="TM_PBP1_LivM_like"/>
    <property type="match status" value="1"/>
</dbReference>
<keyword evidence="3 6" id="KW-0812">Transmembrane</keyword>
<evidence type="ECO:0000256" key="2">
    <source>
        <dbReference type="ARBA" id="ARBA00022475"/>
    </source>
</evidence>
<evidence type="ECO:0000313" key="8">
    <source>
        <dbReference type="Proteomes" id="UP000054911"/>
    </source>
</evidence>
<dbReference type="GO" id="GO:0015658">
    <property type="term" value="F:branched-chain amino acid transmembrane transporter activity"/>
    <property type="evidence" value="ECO:0007669"/>
    <property type="project" value="InterPro"/>
</dbReference>
<evidence type="ECO:0000256" key="4">
    <source>
        <dbReference type="ARBA" id="ARBA00022989"/>
    </source>
</evidence>
<dbReference type="STRING" id="1777141.AWB80_01547"/>
<keyword evidence="4 6" id="KW-1133">Transmembrane helix</keyword>
<dbReference type="Proteomes" id="UP000054911">
    <property type="component" value="Unassembled WGS sequence"/>
</dbReference>
<dbReference type="InterPro" id="IPR001851">
    <property type="entry name" value="ABC_transp_permease"/>
</dbReference>
<name>A0A157ZZL1_9BURK</name>
<feature type="transmembrane region" description="Helical" evidence="6">
    <location>
        <begin position="151"/>
        <end position="172"/>
    </location>
</feature>
<dbReference type="RefSeq" id="WP_061174313.1">
    <property type="nucleotide sequence ID" value="NZ_FCOE02000004.1"/>
</dbReference>
<dbReference type="EMBL" id="FCOE02000004">
    <property type="protein sequence ID" value="SAK50940.1"/>
    <property type="molecule type" value="Genomic_DNA"/>
</dbReference>
<evidence type="ECO:0000256" key="5">
    <source>
        <dbReference type="ARBA" id="ARBA00023136"/>
    </source>
</evidence>